<comment type="caution">
    <text evidence="1">The sequence shown here is derived from an EMBL/GenBank/DDBJ whole genome shotgun (WGS) entry which is preliminary data.</text>
</comment>
<dbReference type="Proteomes" id="UP001152795">
    <property type="component" value="Unassembled WGS sequence"/>
</dbReference>
<dbReference type="EMBL" id="CACRXK020002540">
    <property type="protein sequence ID" value="CAB3994794.1"/>
    <property type="molecule type" value="Genomic_DNA"/>
</dbReference>
<protein>
    <submittedName>
        <fullName evidence="1">Uncharacterized protein</fullName>
    </submittedName>
</protein>
<organism evidence="1 2">
    <name type="scientific">Paramuricea clavata</name>
    <name type="common">Red gorgonian</name>
    <name type="synonym">Violescent sea-whip</name>
    <dbReference type="NCBI Taxonomy" id="317549"/>
    <lineage>
        <taxon>Eukaryota</taxon>
        <taxon>Metazoa</taxon>
        <taxon>Cnidaria</taxon>
        <taxon>Anthozoa</taxon>
        <taxon>Octocorallia</taxon>
        <taxon>Malacalcyonacea</taxon>
        <taxon>Plexauridae</taxon>
        <taxon>Paramuricea</taxon>
    </lineage>
</organism>
<reference evidence="1" key="1">
    <citation type="submission" date="2020-04" db="EMBL/GenBank/DDBJ databases">
        <authorList>
            <person name="Alioto T."/>
            <person name="Alioto T."/>
            <person name="Gomez Garrido J."/>
        </authorList>
    </citation>
    <scope>NUCLEOTIDE SEQUENCE</scope>
    <source>
        <strain evidence="1">A484AB</strain>
    </source>
</reference>
<proteinExistence type="predicted"/>
<evidence type="ECO:0000313" key="2">
    <source>
        <dbReference type="Proteomes" id="UP001152795"/>
    </source>
</evidence>
<name>A0A7D9DV22_PARCT</name>
<evidence type="ECO:0000313" key="1">
    <source>
        <dbReference type="EMBL" id="CAB3994794.1"/>
    </source>
</evidence>
<dbReference type="AlphaFoldDB" id="A0A7D9DV22"/>
<gene>
    <name evidence="1" type="ORF">PACLA_8A027224</name>
</gene>
<sequence>MVASCFSGEIQSFGKDHNMFSKILFVLGVVLAISTLGSASGVKLTTATNSTSGTSGSTSDVMVTKFTLSLMVIVGFIFLDFMYFAF</sequence>
<accession>A0A7D9DV22</accession>
<keyword evidence="2" id="KW-1185">Reference proteome</keyword>